<evidence type="ECO:0000313" key="11">
    <source>
        <dbReference type="Proteomes" id="UP000318307"/>
    </source>
</evidence>
<dbReference type="GO" id="GO:0008817">
    <property type="term" value="F:corrinoid adenosyltransferase activity"/>
    <property type="evidence" value="ECO:0007669"/>
    <property type="project" value="UniProtKB-EC"/>
</dbReference>
<dbReference type="NCBIfam" id="TIGR00708">
    <property type="entry name" value="cobA"/>
    <property type="match status" value="1"/>
</dbReference>
<keyword evidence="11" id="KW-1185">Reference proteome</keyword>
<dbReference type="PIRSF" id="PIRSF015617">
    <property type="entry name" value="Adensltrnsf_CobA"/>
    <property type="match status" value="1"/>
</dbReference>
<dbReference type="AlphaFoldDB" id="A0A562RQF4"/>
<dbReference type="EMBL" id="VLLC01000015">
    <property type="protein sequence ID" value="TWI71123.1"/>
    <property type="molecule type" value="Genomic_DNA"/>
</dbReference>
<evidence type="ECO:0000313" key="10">
    <source>
        <dbReference type="EMBL" id="TWI71123.1"/>
    </source>
</evidence>
<name>A0A562RQF4_9BACT</name>
<keyword evidence="10" id="KW-0808">Transferase</keyword>
<dbReference type="UniPathway" id="UPA00148">
    <property type="reaction ID" value="UER00233"/>
</dbReference>
<dbReference type="CDD" id="cd00561">
    <property type="entry name" value="CobA_ACA"/>
    <property type="match status" value="1"/>
</dbReference>
<reference evidence="10 11" key="1">
    <citation type="submission" date="2019-07" db="EMBL/GenBank/DDBJ databases">
        <title>Genome sequencing of 100 strains of the haloalkaliphilic chemolithoautotrophic sulfur-oxidizing bacterium Thioalkalivibrio.</title>
        <authorList>
            <person name="Muyzer G."/>
        </authorList>
    </citation>
    <scope>NUCLEOTIDE SEQUENCE [LARGE SCALE GENOMIC DNA]</scope>
    <source>
        <strain evidence="10 11">ASO4-4</strain>
    </source>
</reference>
<dbReference type="Gene3D" id="3.40.50.300">
    <property type="entry name" value="P-loop containing nucleotide triphosphate hydrolases"/>
    <property type="match status" value="1"/>
</dbReference>
<comment type="similarity">
    <text evidence="2">Belongs to the Cob(I)alamin adenosyltransferase family.</text>
</comment>
<dbReference type="SUPFAM" id="SSF52540">
    <property type="entry name" value="P-loop containing nucleoside triphosphate hydrolases"/>
    <property type="match status" value="1"/>
</dbReference>
<gene>
    <name evidence="10" type="ORF">LZ24_02087</name>
</gene>
<evidence type="ECO:0000256" key="7">
    <source>
        <dbReference type="ARBA" id="ARBA00033354"/>
    </source>
</evidence>
<dbReference type="Proteomes" id="UP000318307">
    <property type="component" value="Unassembled WGS sequence"/>
</dbReference>
<dbReference type="EC" id="2.5.1.17" evidence="3"/>
<evidence type="ECO:0000256" key="4">
    <source>
        <dbReference type="ARBA" id="ARBA00024929"/>
    </source>
</evidence>
<evidence type="ECO:0000256" key="1">
    <source>
        <dbReference type="ARBA" id="ARBA00005121"/>
    </source>
</evidence>
<organism evidence="10 11">
    <name type="scientific">Desulfobotulus alkaliphilus</name>
    <dbReference type="NCBI Taxonomy" id="622671"/>
    <lineage>
        <taxon>Bacteria</taxon>
        <taxon>Pseudomonadati</taxon>
        <taxon>Thermodesulfobacteriota</taxon>
        <taxon>Desulfobacteria</taxon>
        <taxon>Desulfobacterales</taxon>
        <taxon>Desulfobacteraceae</taxon>
        <taxon>Desulfobotulus</taxon>
    </lineage>
</organism>
<comment type="function">
    <text evidence="4">Required for both de novo synthesis of the corrin ring for the assimilation of exogenous corrinoids. Participates in the adenosylation of a variety of incomplete and complete corrinoids.</text>
</comment>
<accession>A0A562RQF4</accession>
<evidence type="ECO:0000256" key="8">
    <source>
        <dbReference type="ARBA" id="ARBA00048555"/>
    </source>
</evidence>
<dbReference type="RefSeq" id="WP_222427603.1">
    <property type="nucleotide sequence ID" value="NZ_VLLC01000015.1"/>
</dbReference>
<sequence length="185" mass="20485">MEESIAATMERHKRGLVLVITGDGKGKTTSCLGQALRSIGHGNRVLIIQFMKGEKYGEILAIENYLSERLTAIQCGLPSFVMKENPAPLDVELAQEGLKIAEKSIASGEYQMIILDEINVAMDFGLIEVEDVVELIRNKPPMMDLVLSGRYAPVEIIELADMVSEVREIKHHYHQGVTARAGIEH</sequence>
<dbReference type="GO" id="GO:0005524">
    <property type="term" value="F:ATP binding"/>
    <property type="evidence" value="ECO:0007669"/>
    <property type="project" value="InterPro"/>
</dbReference>
<dbReference type="Pfam" id="PF02572">
    <property type="entry name" value="CobA_CobO_BtuR"/>
    <property type="match status" value="1"/>
</dbReference>
<proteinExistence type="inferred from homology"/>
<comment type="pathway">
    <text evidence="1">Cofactor biosynthesis; adenosylcobalamin biosynthesis; adenosylcobalamin from cob(II)yrinate a,c-diamide: step 2/7.</text>
</comment>
<comment type="catalytic activity">
    <reaction evidence="9">
        <text>2 cob(II)alamin + reduced [electron-transfer flavoprotein] + 2 ATP = 2 adenosylcob(III)alamin + 2 triphosphate + oxidized [electron-transfer flavoprotein] + 3 H(+)</text>
        <dbReference type="Rhea" id="RHEA:28671"/>
        <dbReference type="Rhea" id="RHEA-COMP:10685"/>
        <dbReference type="Rhea" id="RHEA-COMP:10686"/>
        <dbReference type="ChEBI" id="CHEBI:15378"/>
        <dbReference type="ChEBI" id="CHEBI:16304"/>
        <dbReference type="ChEBI" id="CHEBI:18036"/>
        <dbReference type="ChEBI" id="CHEBI:18408"/>
        <dbReference type="ChEBI" id="CHEBI:30616"/>
        <dbReference type="ChEBI" id="CHEBI:57692"/>
        <dbReference type="ChEBI" id="CHEBI:58307"/>
        <dbReference type="EC" id="2.5.1.17"/>
    </reaction>
</comment>
<evidence type="ECO:0000256" key="9">
    <source>
        <dbReference type="ARBA" id="ARBA00048692"/>
    </source>
</evidence>
<evidence type="ECO:0000256" key="5">
    <source>
        <dbReference type="ARBA" id="ARBA00031529"/>
    </source>
</evidence>
<evidence type="ECO:0000256" key="6">
    <source>
        <dbReference type="ARBA" id="ARBA00033334"/>
    </source>
</evidence>
<dbReference type="InterPro" id="IPR027417">
    <property type="entry name" value="P-loop_NTPase"/>
</dbReference>
<dbReference type="PANTHER" id="PTHR46638:SF1">
    <property type="entry name" value="CORRINOID ADENOSYLTRANSFERASE"/>
    <property type="match status" value="1"/>
</dbReference>
<dbReference type="PANTHER" id="PTHR46638">
    <property type="entry name" value="CORRINOID ADENOSYLTRANSFERASE"/>
    <property type="match status" value="1"/>
</dbReference>
<dbReference type="GO" id="GO:0009236">
    <property type="term" value="P:cobalamin biosynthetic process"/>
    <property type="evidence" value="ECO:0007669"/>
    <property type="project" value="UniProtKB-UniPathway"/>
</dbReference>
<evidence type="ECO:0000256" key="2">
    <source>
        <dbReference type="ARBA" id="ARBA00007487"/>
    </source>
</evidence>
<dbReference type="InterPro" id="IPR003724">
    <property type="entry name" value="CblAdoTrfase_CobA"/>
</dbReference>
<evidence type="ECO:0000256" key="3">
    <source>
        <dbReference type="ARBA" id="ARBA00012454"/>
    </source>
</evidence>
<comment type="catalytic activity">
    <reaction evidence="8">
        <text>2 cob(II)yrinate a,c diamide + reduced [electron-transfer flavoprotein] + 2 ATP = 2 adenosylcob(III)yrinate a,c-diamide + 2 triphosphate + oxidized [electron-transfer flavoprotein] + 3 H(+)</text>
        <dbReference type="Rhea" id="RHEA:11528"/>
        <dbReference type="Rhea" id="RHEA-COMP:10685"/>
        <dbReference type="Rhea" id="RHEA-COMP:10686"/>
        <dbReference type="ChEBI" id="CHEBI:15378"/>
        <dbReference type="ChEBI" id="CHEBI:18036"/>
        <dbReference type="ChEBI" id="CHEBI:30616"/>
        <dbReference type="ChEBI" id="CHEBI:57692"/>
        <dbReference type="ChEBI" id="CHEBI:58307"/>
        <dbReference type="ChEBI" id="CHEBI:58503"/>
        <dbReference type="ChEBI" id="CHEBI:58537"/>
        <dbReference type="EC" id="2.5.1.17"/>
    </reaction>
</comment>
<comment type="caution">
    <text evidence="10">The sequence shown here is derived from an EMBL/GenBank/DDBJ whole genome shotgun (WGS) entry which is preliminary data.</text>
</comment>
<protein>
    <recommendedName>
        <fullName evidence="3">corrinoid adenosyltransferase</fullName>
        <ecNumber evidence="3">2.5.1.17</ecNumber>
    </recommendedName>
    <alternativeName>
        <fullName evidence="5">Cob(II)alamin adenosyltransferase</fullName>
    </alternativeName>
    <alternativeName>
        <fullName evidence="7">Cob(II)yrinic acid a,c-diamide adenosyltransferase</fullName>
    </alternativeName>
    <alternativeName>
        <fullName evidence="6">Cobinamide/cobalamin adenosyltransferase</fullName>
    </alternativeName>
</protein>